<keyword evidence="5" id="KW-1185">Reference proteome</keyword>
<dbReference type="InterPro" id="IPR003698">
    <property type="entry name" value="Lipoyl_synth"/>
</dbReference>
<comment type="cofactor">
    <cofactor evidence="1">
        <name>[4Fe-4S] cluster</name>
        <dbReference type="ChEBI" id="CHEBI:49883"/>
    </cofactor>
</comment>
<feature type="region of interest" description="Disordered" evidence="3">
    <location>
        <begin position="1"/>
        <end position="27"/>
    </location>
</feature>
<keyword evidence="2" id="KW-0004">4Fe-4S</keyword>
<keyword evidence="2" id="KW-0411">Iron-sulfur</keyword>
<reference evidence="4" key="1">
    <citation type="journal article" date="2023" name="Science">
        <title>Genome structures resolve the early diversification of teleost fishes.</title>
        <authorList>
            <person name="Parey E."/>
            <person name="Louis A."/>
            <person name="Montfort J."/>
            <person name="Bouchez O."/>
            <person name="Roques C."/>
            <person name="Iampietro C."/>
            <person name="Lluch J."/>
            <person name="Castinel A."/>
            <person name="Donnadieu C."/>
            <person name="Desvignes T."/>
            <person name="Floi Bucao C."/>
            <person name="Jouanno E."/>
            <person name="Wen M."/>
            <person name="Mejri S."/>
            <person name="Dirks R."/>
            <person name="Jansen H."/>
            <person name="Henkel C."/>
            <person name="Chen W.J."/>
            <person name="Zahm M."/>
            <person name="Cabau C."/>
            <person name="Klopp C."/>
            <person name="Thompson A.W."/>
            <person name="Robinson-Rechavi M."/>
            <person name="Braasch I."/>
            <person name="Lecointre G."/>
            <person name="Bobe J."/>
            <person name="Postlethwait J.H."/>
            <person name="Berthelot C."/>
            <person name="Roest Crollius H."/>
            <person name="Guiguen Y."/>
        </authorList>
    </citation>
    <scope>NUCLEOTIDE SEQUENCE</scope>
    <source>
        <strain evidence="4">NC1722</strain>
    </source>
</reference>
<name>A0AAD7R095_9TELE</name>
<evidence type="ECO:0000256" key="1">
    <source>
        <dbReference type="ARBA" id="ARBA00001966"/>
    </source>
</evidence>
<dbReference type="Proteomes" id="UP001221898">
    <property type="component" value="Unassembled WGS sequence"/>
</dbReference>
<feature type="compositionally biased region" description="Basic and acidic residues" evidence="3">
    <location>
        <begin position="1"/>
        <end position="17"/>
    </location>
</feature>
<keyword evidence="2" id="KW-0408">Iron</keyword>
<accession>A0AAD7R095</accession>
<dbReference type="GO" id="GO:0051539">
    <property type="term" value="F:4 iron, 4 sulfur cluster binding"/>
    <property type="evidence" value="ECO:0007669"/>
    <property type="project" value="UniProtKB-KW"/>
</dbReference>
<evidence type="ECO:0000256" key="2">
    <source>
        <dbReference type="ARBA" id="ARBA00022485"/>
    </source>
</evidence>
<organism evidence="4 5">
    <name type="scientific">Aldrovandia affinis</name>
    <dbReference type="NCBI Taxonomy" id="143900"/>
    <lineage>
        <taxon>Eukaryota</taxon>
        <taxon>Metazoa</taxon>
        <taxon>Chordata</taxon>
        <taxon>Craniata</taxon>
        <taxon>Vertebrata</taxon>
        <taxon>Euteleostomi</taxon>
        <taxon>Actinopterygii</taxon>
        <taxon>Neopterygii</taxon>
        <taxon>Teleostei</taxon>
        <taxon>Notacanthiformes</taxon>
        <taxon>Halosauridae</taxon>
        <taxon>Aldrovandia</taxon>
    </lineage>
</organism>
<keyword evidence="2" id="KW-0479">Metal-binding</keyword>
<sequence length="108" mass="12233">MPEQRHPEKAHRKDNAQPKKPKWICVKAPTGDGYNATRKIMREKQADHGVPAVWPWRCVLGLNHVVITSVDRDDLEDGGAEHFAQTIRAVRHRSPKTTIEILTGLPKV</sequence>
<evidence type="ECO:0000313" key="5">
    <source>
        <dbReference type="Proteomes" id="UP001221898"/>
    </source>
</evidence>
<dbReference type="InterPro" id="IPR058240">
    <property type="entry name" value="rSAM_sf"/>
</dbReference>
<dbReference type="AlphaFoldDB" id="A0AAD7R095"/>
<proteinExistence type="predicted"/>
<comment type="caution">
    <text evidence="4">The sequence shown here is derived from an EMBL/GenBank/DDBJ whole genome shotgun (WGS) entry which is preliminary data.</text>
</comment>
<dbReference type="EMBL" id="JAINUG010002568">
    <property type="protein sequence ID" value="KAJ8347500.1"/>
    <property type="molecule type" value="Genomic_DNA"/>
</dbReference>
<gene>
    <name evidence="4" type="ORF">AAFF_G00191960</name>
</gene>
<dbReference type="PANTHER" id="PTHR10949:SF0">
    <property type="entry name" value="LIPOYL SYNTHASE, MITOCHONDRIAL"/>
    <property type="match status" value="1"/>
</dbReference>
<dbReference type="PANTHER" id="PTHR10949">
    <property type="entry name" value="LIPOYL SYNTHASE"/>
    <property type="match status" value="1"/>
</dbReference>
<dbReference type="SUPFAM" id="SSF102114">
    <property type="entry name" value="Radical SAM enzymes"/>
    <property type="match status" value="1"/>
</dbReference>
<dbReference type="GO" id="GO:0016992">
    <property type="term" value="F:lipoate synthase activity"/>
    <property type="evidence" value="ECO:0007669"/>
    <property type="project" value="InterPro"/>
</dbReference>
<evidence type="ECO:0000313" key="4">
    <source>
        <dbReference type="EMBL" id="KAJ8347500.1"/>
    </source>
</evidence>
<evidence type="ECO:0000256" key="3">
    <source>
        <dbReference type="SAM" id="MobiDB-lite"/>
    </source>
</evidence>
<protein>
    <submittedName>
        <fullName evidence="4">Uncharacterized protein</fullName>
    </submittedName>
</protein>